<evidence type="ECO:0000259" key="3">
    <source>
        <dbReference type="Pfam" id="PF00483"/>
    </source>
</evidence>
<organism evidence="4 5">
    <name type="scientific">Pacificimonas flava</name>
    <dbReference type="NCBI Taxonomy" id="1234595"/>
    <lineage>
        <taxon>Bacteria</taxon>
        <taxon>Pseudomonadati</taxon>
        <taxon>Pseudomonadota</taxon>
        <taxon>Alphaproteobacteria</taxon>
        <taxon>Sphingomonadales</taxon>
        <taxon>Sphingosinicellaceae</taxon>
        <taxon>Pacificimonas</taxon>
    </lineage>
</organism>
<dbReference type="InterPro" id="IPR005835">
    <property type="entry name" value="NTP_transferase_dom"/>
</dbReference>
<keyword evidence="1 4" id="KW-0808">Transferase</keyword>
<dbReference type="InterPro" id="IPR029044">
    <property type="entry name" value="Nucleotide-diphossugar_trans"/>
</dbReference>
<comment type="caution">
    <text evidence="4">The sequence shown here is derived from an EMBL/GenBank/DDBJ whole genome shotgun (WGS) entry which is preliminary data.</text>
</comment>
<dbReference type="Pfam" id="PF00483">
    <property type="entry name" value="NTP_transferase"/>
    <property type="match status" value="1"/>
</dbReference>
<gene>
    <name evidence="4" type="ORF">C725_2292</name>
</gene>
<keyword evidence="2" id="KW-0548">Nucleotidyltransferase</keyword>
<reference evidence="4 5" key="1">
    <citation type="journal article" date="2013" name="Genome Announc.">
        <title>Draft Genome Sequence of Strain JLT2015T, Belonging to the Family Sphingomonadaceae of the Alphaproteobacteria.</title>
        <authorList>
            <person name="Tang K."/>
            <person name="Liu K."/>
            <person name="Li S."/>
            <person name="Jiao N."/>
        </authorList>
    </citation>
    <scope>NUCLEOTIDE SEQUENCE [LARGE SCALE GENOMIC DNA]</scope>
    <source>
        <strain evidence="4 5">JLT2015</strain>
    </source>
</reference>
<feature type="domain" description="Nucleotidyl transferase" evidence="3">
    <location>
        <begin position="3"/>
        <end position="66"/>
    </location>
</feature>
<evidence type="ECO:0000313" key="5">
    <source>
        <dbReference type="Proteomes" id="UP000011717"/>
    </source>
</evidence>
<dbReference type="AlphaFoldDB" id="M2T6U7"/>
<dbReference type="Gene3D" id="3.90.550.10">
    <property type="entry name" value="Spore Coat Polysaccharide Biosynthesis Protein SpsA, Chain A"/>
    <property type="match status" value="1"/>
</dbReference>
<dbReference type="RefSeq" id="WP_008602984.1">
    <property type="nucleotide sequence ID" value="NZ_AMRV01000008.1"/>
</dbReference>
<sequence>MNAVILSAGRGSRLLPLTDEMPKCLVTVGSRAILDHQLHALAQAGAEKAVVVGGYRHDRIADHLEAAPPPLPTELRFNPFWAVSSSIGSVWAVRDLLGGRFCLMNGDTILEPQILSHALSARPASLGLLAERIERPQTDDMLVQERNGSVRAVAKHLDPALATHRSLGVIVAAEASGYRAALDAVIGRPRGIEAYHHDVVAHLAHTGRVELIAEESGAWAEIDRPEDIADWCERRTPD</sequence>
<proteinExistence type="predicted"/>
<dbReference type="SUPFAM" id="SSF53448">
    <property type="entry name" value="Nucleotide-diphospho-sugar transferases"/>
    <property type="match status" value="1"/>
</dbReference>
<keyword evidence="5" id="KW-1185">Reference proteome</keyword>
<dbReference type="GO" id="GO:0016779">
    <property type="term" value="F:nucleotidyltransferase activity"/>
    <property type="evidence" value="ECO:0007669"/>
    <property type="project" value="UniProtKB-KW"/>
</dbReference>
<dbReference type="OrthoDB" id="9814110at2"/>
<accession>M2T6U7</accession>
<evidence type="ECO:0000256" key="1">
    <source>
        <dbReference type="ARBA" id="ARBA00022679"/>
    </source>
</evidence>
<evidence type="ECO:0000313" key="4">
    <source>
        <dbReference type="EMBL" id="EMD82254.1"/>
    </source>
</evidence>
<dbReference type="PANTHER" id="PTHR43584:SF8">
    <property type="entry name" value="N-ACETYLMURAMATE ALPHA-1-PHOSPHATE URIDYLYLTRANSFERASE"/>
    <property type="match status" value="1"/>
</dbReference>
<name>M2T6U7_9SPHN</name>
<dbReference type="EMBL" id="AMRV01000008">
    <property type="protein sequence ID" value="EMD82254.1"/>
    <property type="molecule type" value="Genomic_DNA"/>
</dbReference>
<dbReference type="Proteomes" id="UP000011717">
    <property type="component" value="Unassembled WGS sequence"/>
</dbReference>
<dbReference type="PANTHER" id="PTHR43584">
    <property type="entry name" value="NUCLEOTIDYL TRANSFERASE"/>
    <property type="match status" value="1"/>
</dbReference>
<protein>
    <submittedName>
        <fullName evidence="4">Nucleotidyl transferase</fullName>
    </submittedName>
</protein>
<evidence type="ECO:0000256" key="2">
    <source>
        <dbReference type="ARBA" id="ARBA00022695"/>
    </source>
</evidence>
<dbReference type="InterPro" id="IPR050065">
    <property type="entry name" value="GlmU-like"/>
</dbReference>